<dbReference type="InterPro" id="IPR036849">
    <property type="entry name" value="Enolase-like_C_sf"/>
</dbReference>
<proteinExistence type="inferred from homology"/>
<dbReference type="FunFam" id="3.30.390.10:FF:000009">
    <property type="entry name" value="Hydrophobic dipeptide epimerase"/>
    <property type="match status" value="1"/>
</dbReference>
<dbReference type="Gene3D" id="3.30.390.10">
    <property type="entry name" value="Enolase-like, N-terminal domain"/>
    <property type="match status" value="1"/>
</dbReference>
<reference evidence="6 9" key="2">
    <citation type="journal article" date="2019" name="Int. J. Syst. Evol. Microbiol.">
        <title>The Global Catalogue of Microorganisms (GCM) 10K type strain sequencing project: providing services to taxonomists for standard genome sequencing and annotation.</title>
        <authorList>
            <consortium name="The Broad Institute Genomics Platform"/>
            <consortium name="The Broad Institute Genome Sequencing Center for Infectious Disease"/>
            <person name="Wu L."/>
            <person name="Ma J."/>
        </authorList>
    </citation>
    <scope>NUCLEOTIDE SEQUENCE [LARGE SCALE GENOMIC DNA]</scope>
    <source>
        <strain evidence="6 9">JCM 10664</strain>
    </source>
</reference>
<dbReference type="PANTHER" id="PTHR48080">
    <property type="entry name" value="D-GALACTONATE DEHYDRATASE-RELATED"/>
    <property type="match status" value="1"/>
</dbReference>
<dbReference type="Gene3D" id="3.20.20.120">
    <property type="entry name" value="Enolase-like C-terminal domain"/>
    <property type="match status" value="1"/>
</dbReference>
<comment type="similarity">
    <text evidence="2">Belongs to the mandelate racemase/muconate lactonizing enzyme family.</text>
</comment>
<comment type="cofactor">
    <cofactor evidence="1">
        <name>Mg(2+)</name>
        <dbReference type="ChEBI" id="CHEBI:18420"/>
    </cofactor>
</comment>
<name>A0A917JPC4_9PSEU</name>
<dbReference type="InterPro" id="IPR034593">
    <property type="entry name" value="DgoD-like"/>
</dbReference>
<dbReference type="GO" id="GO:0006518">
    <property type="term" value="P:peptide metabolic process"/>
    <property type="evidence" value="ECO:0007669"/>
    <property type="project" value="UniProtKB-ARBA"/>
</dbReference>
<dbReference type="InterPro" id="IPR029017">
    <property type="entry name" value="Enolase-like_N"/>
</dbReference>
<dbReference type="Proteomes" id="UP000597989">
    <property type="component" value="Unassembled WGS sequence"/>
</dbReference>
<dbReference type="EMBL" id="BAAAHC010000009">
    <property type="protein sequence ID" value="GAA0521562.1"/>
    <property type="molecule type" value="Genomic_DNA"/>
</dbReference>
<dbReference type="InterPro" id="IPR013341">
    <property type="entry name" value="Mandelate_racemase_N_dom"/>
</dbReference>
<dbReference type="InterPro" id="IPR029065">
    <property type="entry name" value="Enolase_C-like"/>
</dbReference>
<reference evidence="7" key="3">
    <citation type="submission" date="2020-09" db="EMBL/GenBank/DDBJ databases">
        <authorList>
            <person name="Sun Q."/>
            <person name="Zhou Y."/>
        </authorList>
    </citation>
    <scope>NUCLEOTIDE SEQUENCE</scope>
    <source>
        <strain evidence="7">CGMCC 4.7206</strain>
    </source>
</reference>
<dbReference type="SMART" id="SM00922">
    <property type="entry name" value="MR_MLE"/>
    <property type="match status" value="1"/>
</dbReference>
<dbReference type="SFLD" id="SFLDG00180">
    <property type="entry name" value="muconate_cycloisomerase"/>
    <property type="match status" value="1"/>
</dbReference>
<feature type="domain" description="Mandelate racemase/muconate lactonizing enzyme C-terminal" evidence="5">
    <location>
        <begin position="143"/>
        <end position="237"/>
    </location>
</feature>
<dbReference type="InterPro" id="IPR034622">
    <property type="entry name" value="4R-hPro_betaine_2-epimerase"/>
</dbReference>
<dbReference type="SFLD" id="SFLDF00556">
    <property type="entry name" value="4R-hydroxyproline_betaine_2-ep"/>
    <property type="match status" value="1"/>
</dbReference>
<keyword evidence="4" id="KW-0460">Magnesium</keyword>
<keyword evidence="3" id="KW-0479">Metal-binding</keyword>
<evidence type="ECO:0000256" key="2">
    <source>
        <dbReference type="ARBA" id="ARBA00008031"/>
    </source>
</evidence>
<sequence length="368" mass="39787">MKISEIAVYSHQIPVVHGPYRMSVGELTTLETTLVKVVTDSGLVGWGETCPVGPVYQPHHAAGAQAALAELAPGLIGADPTQILSLHRRMNALLDGHEYAKAAIDIAAHDITGRHFGVRVADLLGGVQTERVPSYYALSVGEPDEVAEQAHQRAKEGYPRLQVKIGNRPVDVDIEVVRKVWERVGGRVRLAVDANRSLVTRDVLRLSRECRDIPFILEQPTRTMDELHGIRDRIEHAIYLDETTVDVNAVLRAVGSNLCDGFGLKVTRLGGLLPMTTVRGICEARSLPHTCDDAWGGDVIAAACTHIGATVHPRLNEGVWIAQPYLGDHYAPEGGLRVVDGHIDLPSGTGLGITPDERRFGAPVTVVG</sequence>
<reference evidence="7 8" key="1">
    <citation type="journal article" date="2014" name="Int. J. Syst. Evol. Microbiol.">
        <title>Complete genome sequence of Corynebacterium casei LMG S-19264T (=DSM 44701T), isolated from a smear-ripened cheese.</title>
        <authorList>
            <consortium name="US DOE Joint Genome Institute (JGI-PGF)"/>
            <person name="Walter F."/>
            <person name="Albersmeier A."/>
            <person name="Kalinowski J."/>
            <person name="Ruckert C."/>
        </authorList>
    </citation>
    <scope>NUCLEOTIDE SEQUENCE [LARGE SCALE GENOMIC DNA]</scope>
    <source>
        <strain evidence="7 8">CGMCC 4.7206</strain>
    </source>
</reference>
<dbReference type="EMBL" id="BMMT01000002">
    <property type="protein sequence ID" value="GGI76664.1"/>
    <property type="molecule type" value="Genomic_DNA"/>
</dbReference>
<dbReference type="RefSeq" id="WP_188986229.1">
    <property type="nucleotide sequence ID" value="NZ_BAAAHC010000009.1"/>
</dbReference>
<dbReference type="PANTHER" id="PTHR48080:SF3">
    <property type="entry name" value="ENOLASE SUPERFAMILY MEMBER DDB_G0284701"/>
    <property type="match status" value="1"/>
</dbReference>
<evidence type="ECO:0000313" key="9">
    <source>
        <dbReference type="Proteomes" id="UP001500220"/>
    </source>
</evidence>
<dbReference type="AlphaFoldDB" id="A0A917JPC4"/>
<evidence type="ECO:0000256" key="1">
    <source>
        <dbReference type="ARBA" id="ARBA00001946"/>
    </source>
</evidence>
<dbReference type="GO" id="GO:0016855">
    <property type="term" value="F:racemase and epimerase activity, acting on amino acids and derivatives"/>
    <property type="evidence" value="ECO:0007669"/>
    <property type="project" value="InterPro"/>
</dbReference>
<protein>
    <submittedName>
        <fullName evidence="6">Enolase C-terminal domain-like protein</fullName>
    </submittedName>
    <submittedName>
        <fullName evidence="7">Mandelate racemase</fullName>
    </submittedName>
</protein>
<keyword evidence="9" id="KW-1185">Reference proteome</keyword>
<dbReference type="SFLD" id="SFLDS00001">
    <property type="entry name" value="Enolase"/>
    <property type="match status" value="1"/>
</dbReference>
<dbReference type="Pfam" id="PF02746">
    <property type="entry name" value="MR_MLE_N"/>
    <property type="match status" value="1"/>
</dbReference>
<dbReference type="GO" id="GO:0000287">
    <property type="term" value="F:magnesium ion binding"/>
    <property type="evidence" value="ECO:0007669"/>
    <property type="project" value="UniProtKB-ARBA"/>
</dbReference>
<evidence type="ECO:0000313" key="6">
    <source>
        <dbReference type="EMBL" id="GAA0521562.1"/>
    </source>
</evidence>
<dbReference type="Pfam" id="PF13378">
    <property type="entry name" value="MR_MLE_C"/>
    <property type="match status" value="1"/>
</dbReference>
<dbReference type="Proteomes" id="UP001500220">
    <property type="component" value="Unassembled WGS sequence"/>
</dbReference>
<dbReference type="SUPFAM" id="SSF54826">
    <property type="entry name" value="Enolase N-terminal domain-like"/>
    <property type="match status" value="1"/>
</dbReference>
<evidence type="ECO:0000313" key="8">
    <source>
        <dbReference type="Proteomes" id="UP000597989"/>
    </source>
</evidence>
<evidence type="ECO:0000256" key="4">
    <source>
        <dbReference type="ARBA" id="ARBA00022842"/>
    </source>
</evidence>
<organism evidence="7 8">
    <name type="scientific">Saccharopolyspora thermophila</name>
    <dbReference type="NCBI Taxonomy" id="89367"/>
    <lineage>
        <taxon>Bacteria</taxon>
        <taxon>Bacillati</taxon>
        <taxon>Actinomycetota</taxon>
        <taxon>Actinomycetes</taxon>
        <taxon>Pseudonocardiales</taxon>
        <taxon>Pseudonocardiaceae</taxon>
        <taxon>Saccharopolyspora</taxon>
    </lineage>
</organism>
<reference evidence="6" key="4">
    <citation type="submission" date="2023-12" db="EMBL/GenBank/DDBJ databases">
        <authorList>
            <person name="Sun Q."/>
            <person name="Inoue M."/>
        </authorList>
    </citation>
    <scope>NUCLEOTIDE SEQUENCE</scope>
    <source>
        <strain evidence="6">JCM 10664</strain>
    </source>
</reference>
<dbReference type="SUPFAM" id="SSF51604">
    <property type="entry name" value="Enolase C-terminal domain-like"/>
    <property type="match status" value="1"/>
</dbReference>
<gene>
    <name evidence="6" type="ORF">GCM10009545_24590</name>
    <name evidence="7" type="ORF">GCM10011581_12200</name>
</gene>
<dbReference type="InterPro" id="IPR013342">
    <property type="entry name" value="Mandelate_racemase_C"/>
</dbReference>
<evidence type="ECO:0000256" key="3">
    <source>
        <dbReference type="ARBA" id="ARBA00022723"/>
    </source>
</evidence>
<evidence type="ECO:0000313" key="7">
    <source>
        <dbReference type="EMBL" id="GGI76664.1"/>
    </source>
</evidence>
<comment type="caution">
    <text evidence="7">The sequence shown here is derived from an EMBL/GenBank/DDBJ whole genome shotgun (WGS) entry which is preliminary data.</text>
</comment>
<evidence type="ECO:0000259" key="5">
    <source>
        <dbReference type="SMART" id="SM00922"/>
    </source>
</evidence>
<accession>A0A917JPC4</accession>
<dbReference type="GO" id="GO:0006579">
    <property type="term" value="P:amino-acid betaine catabolic process"/>
    <property type="evidence" value="ECO:0007669"/>
    <property type="project" value="InterPro"/>
</dbReference>